<sequence>MSDQPLPKKPGPKPKPTPTIPTHLADHVLARLPPYVLNSIPINDNASIHRSPSETQITPSPSTSLQFPLSPSSPPSFTPHITSASEFPHSYPRLRAARQSPHEKLSMQFQQLDHLLKSWEFDSLGEFLALLFYNHRQRDGPDPRGASHTQAVSQFLHGQTQLKISEFIQLIYEHPSANPKYNSEKKAEQELALHPSASLPPKNFFYAGPCLFTWAVHTVARQCNRQMLSLTKHDSKDPTDALSLRA</sequence>
<name>A0A4S8LVN0_DENBC</name>
<reference evidence="2 3" key="1">
    <citation type="journal article" date="2019" name="Nat. Ecol. Evol.">
        <title>Megaphylogeny resolves global patterns of mushroom evolution.</title>
        <authorList>
            <person name="Varga T."/>
            <person name="Krizsan K."/>
            <person name="Foldi C."/>
            <person name="Dima B."/>
            <person name="Sanchez-Garcia M."/>
            <person name="Sanchez-Ramirez S."/>
            <person name="Szollosi G.J."/>
            <person name="Szarkandi J.G."/>
            <person name="Papp V."/>
            <person name="Albert L."/>
            <person name="Andreopoulos W."/>
            <person name="Angelini C."/>
            <person name="Antonin V."/>
            <person name="Barry K.W."/>
            <person name="Bougher N.L."/>
            <person name="Buchanan P."/>
            <person name="Buyck B."/>
            <person name="Bense V."/>
            <person name="Catcheside P."/>
            <person name="Chovatia M."/>
            <person name="Cooper J."/>
            <person name="Damon W."/>
            <person name="Desjardin D."/>
            <person name="Finy P."/>
            <person name="Geml J."/>
            <person name="Haridas S."/>
            <person name="Hughes K."/>
            <person name="Justo A."/>
            <person name="Karasinski D."/>
            <person name="Kautmanova I."/>
            <person name="Kiss B."/>
            <person name="Kocsube S."/>
            <person name="Kotiranta H."/>
            <person name="LaButti K.M."/>
            <person name="Lechner B.E."/>
            <person name="Liimatainen K."/>
            <person name="Lipzen A."/>
            <person name="Lukacs Z."/>
            <person name="Mihaltcheva S."/>
            <person name="Morgado L.N."/>
            <person name="Niskanen T."/>
            <person name="Noordeloos M.E."/>
            <person name="Ohm R.A."/>
            <person name="Ortiz-Santana B."/>
            <person name="Ovrebo C."/>
            <person name="Racz N."/>
            <person name="Riley R."/>
            <person name="Savchenko A."/>
            <person name="Shiryaev A."/>
            <person name="Soop K."/>
            <person name="Spirin V."/>
            <person name="Szebenyi C."/>
            <person name="Tomsovsky M."/>
            <person name="Tulloss R.E."/>
            <person name="Uehling J."/>
            <person name="Grigoriev I.V."/>
            <person name="Vagvolgyi C."/>
            <person name="Papp T."/>
            <person name="Martin F.M."/>
            <person name="Miettinen O."/>
            <person name="Hibbett D.S."/>
            <person name="Nagy L.G."/>
        </authorList>
    </citation>
    <scope>NUCLEOTIDE SEQUENCE [LARGE SCALE GENOMIC DNA]</scope>
    <source>
        <strain evidence="2 3">CBS 962.96</strain>
    </source>
</reference>
<evidence type="ECO:0000313" key="3">
    <source>
        <dbReference type="Proteomes" id="UP000297245"/>
    </source>
</evidence>
<feature type="compositionally biased region" description="Pro residues" evidence="1">
    <location>
        <begin position="7"/>
        <end position="19"/>
    </location>
</feature>
<gene>
    <name evidence="2" type="ORF">K435DRAFT_861314</name>
</gene>
<feature type="region of interest" description="Disordered" evidence="1">
    <location>
        <begin position="47"/>
        <end position="89"/>
    </location>
</feature>
<dbReference type="EMBL" id="ML179243">
    <property type="protein sequence ID" value="THU93689.1"/>
    <property type="molecule type" value="Genomic_DNA"/>
</dbReference>
<organism evidence="2 3">
    <name type="scientific">Dendrothele bispora (strain CBS 962.96)</name>
    <dbReference type="NCBI Taxonomy" id="1314807"/>
    <lineage>
        <taxon>Eukaryota</taxon>
        <taxon>Fungi</taxon>
        <taxon>Dikarya</taxon>
        <taxon>Basidiomycota</taxon>
        <taxon>Agaricomycotina</taxon>
        <taxon>Agaricomycetes</taxon>
        <taxon>Agaricomycetidae</taxon>
        <taxon>Agaricales</taxon>
        <taxon>Agaricales incertae sedis</taxon>
        <taxon>Dendrothele</taxon>
    </lineage>
</organism>
<dbReference type="AlphaFoldDB" id="A0A4S8LVN0"/>
<evidence type="ECO:0000256" key="1">
    <source>
        <dbReference type="SAM" id="MobiDB-lite"/>
    </source>
</evidence>
<feature type="compositionally biased region" description="Low complexity" evidence="1">
    <location>
        <begin position="59"/>
        <end position="70"/>
    </location>
</feature>
<feature type="non-terminal residue" evidence="2">
    <location>
        <position position="246"/>
    </location>
</feature>
<keyword evidence="3" id="KW-1185">Reference proteome</keyword>
<feature type="compositionally biased region" description="Polar residues" evidence="1">
    <location>
        <begin position="47"/>
        <end position="58"/>
    </location>
</feature>
<evidence type="ECO:0000313" key="2">
    <source>
        <dbReference type="EMBL" id="THU93689.1"/>
    </source>
</evidence>
<dbReference type="OrthoDB" id="3065031at2759"/>
<protein>
    <submittedName>
        <fullName evidence="2">Uncharacterized protein</fullName>
    </submittedName>
</protein>
<feature type="region of interest" description="Disordered" evidence="1">
    <location>
        <begin position="1"/>
        <end position="22"/>
    </location>
</feature>
<accession>A0A4S8LVN0</accession>
<dbReference type="Proteomes" id="UP000297245">
    <property type="component" value="Unassembled WGS sequence"/>
</dbReference>
<proteinExistence type="predicted"/>